<sequence>MILIYLFNFVLAQNYYPIVNSLITINSQNTLKVSASCNQTSDIYYAIYLNNGIRPTFQEIKIRMNQQSSYENYGYKESTLNLEITVIVKLNSFYNVDIYCLSYDSTGIYSYLSYPLTRDMIATTDNNSKAMILKLYFDNEPTAKQSQSVVCQAQYKYPSQATRIVIGDWTICSDATNNSNNNVTTDQNTSTQVAIQKSYSKIKPYPLFLYFLTDYTNLVDILPDELTLLGEQELTTIFLQSTNLFLSSTTQPKLVDTSQILIVPELSITLSFAQSTLNADISITNVDGIIAIGITELGVSIDVSEFFVQASSKLVISDLTSIEQNIVVNYRISNLNIGKDYFVNVVGFLYPQAESPNSGIIRKPILASRIKTLDSSILMLIFIFFISLI</sequence>
<reference evidence="1" key="1">
    <citation type="submission" date="2021-01" db="EMBL/GenBank/DDBJ databases">
        <authorList>
            <consortium name="Genoscope - CEA"/>
            <person name="William W."/>
        </authorList>
    </citation>
    <scope>NUCLEOTIDE SEQUENCE</scope>
</reference>
<keyword evidence="2" id="KW-1185">Reference proteome</keyword>
<dbReference type="AlphaFoldDB" id="A0A8S1SBD9"/>
<proteinExistence type="predicted"/>
<comment type="caution">
    <text evidence="1">The sequence shown here is derived from an EMBL/GenBank/DDBJ whole genome shotgun (WGS) entry which is preliminary data.</text>
</comment>
<dbReference type="OMA" id="EFFVQAS"/>
<dbReference type="OrthoDB" id="306778at2759"/>
<protein>
    <submittedName>
        <fullName evidence="1">Uncharacterized protein</fullName>
    </submittedName>
</protein>
<evidence type="ECO:0000313" key="2">
    <source>
        <dbReference type="Proteomes" id="UP000683925"/>
    </source>
</evidence>
<accession>A0A8S1SBD9</accession>
<evidence type="ECO:0000313" key="1">
    <source>
        <dbReference type="EMBL" id="CAD8136409.1"/>
    </source>
</evidence>
<dbReference type="EMBL" id="CAJJDP010000006">
    <property type="protein sequence ID" value="CAD8136409.1"/>
    <property type="molecule type" value="Genomic_DNA"/>
</dbReference>
<name>A0A8S1SBD9_PAROT</name>
<organism evidence="1 2">
    <name type="scientific">Paramecium octaurelia</name>
    <dbReference type="NCBI Taxonomy" id="43137"/>
    <lineage>
        <taxon>Eukaryota</taxon>
        <taxon>Sar</taxon>
        <taxon>Alveolata</taxon>
        <taxon>Ciliophora</taxon>
        <taxon>Intramacronucleata</taxon>
        <taxon>Oligohymenophorea</taxon>
        <taxon>Peniculida</taxon>
        <taxon>Parameciidae</taxon>
        <taxon>Paramecium</taxon>
    </lineage>
</organism>
<gene>
    <name evidence="1" type="ORF">POCTA_138.1.T0070376</name>
</gene>
<dbReference type="Proteomes" id="UP000683925">
    <property type="component" value="Unassembled WGS sequence"/>
</dbReference>